<evidence type="ECO:0000313" key="2">
    <source>
        <dbReference type="Proteomes" id="UP000199093"/>
    </source>
</evidence>
<evidence type="ECO:0000313" key="1">
    <source>
        <dbReference type="EMBL" id="SDJ48751.1"/>
    </source>
</evidence>
<dbReference type="SUPFAM" id="SSF53271">
    <property type="entry name" value="PRTase-like"/>
    <property type="match status" value="1"/>
</dbReference>
<dbReference type="STRING" id="555512.SAMN04487993_10363"/>
<keyword evidence="1" id="KW-0328">Glycosyltransferase</keyword>
<reference evidence="1 2" key="1">
    <citation type="submission" date="2016-10" db="EMBL/GenBank/DDBJ databases">
        <authorList>
            <person name="de Groot N.N."/>
        </authorList>
    </citation>
    <scope>NUCLEOTIDE SEQUENCE [LARGE SCALE GENOMIC DNA]</scope>
    <source>
        <strain evidence="1 2">DSM 26424</strain>
    </source>
</reference>
<keyword evidence="1" id="KW-0808">Transferase</keyword>
<dbReference type="CDD" id="cd06223">
    <property type="entry name" value="PRTases_typeI"/>
    <property type="match status" value="1"/>
</dbReference>
<dbReference type="Gene3D" id="3.40.50.2020">
    <property type="match status" value="1"/>
</dbReference>
<dbReference type="InterPro" id="IPR000836">
    <property type="entry name" value="PRTase_dom"/>
</dbReference>
<dbReference type="EMBL" id="FNEJ01000036">
    <property type="protein sequence ID" value="SDJ48751.1"/>
    <property type="molecule type" value="Genomic_DNA"/>
</dbReference>
<name>A0A1G8U4T4_9RHOB</name>
<gene>
    <name evidence="1" type="ORF">SAMN04487993_10363</name>
</gene>
<protein>
    <submittedName>
        <fullName evidence="1">Adenine phosphoribosyltransferase</fullName>
    </submittedName>
</protein>
<dbReference type="AlphaFoldDB" id="A0A1G8U4T4"/>
<keyword evidence="2" id="KW-1185">Reference proteome</keyword>
<proteinExistence type="predicted"/>
<dbReference type="GO" id="GO:0016757">
    <property type="term" value="F:glycosyltransferase activity"/>
    <property type="evidence" value="ECO:0007669"/>
    <property type="project" value="UniProtKB-KW"/>
</dbReference>
<dbReference type="InterPro" id="IPR029057">
    <property type="entry name" value="PRTase-like"/>
</dbReference>
<sequence length="130" mass="13662">MLALCADPAAFRHTVERLAHCATGPVSRILSPGPEGVILGAAVAYHLRIGLVALPRSPKGPLLDDEALQPGEVLLYIDAHLASGETAEAALHLAERQGADLRTAAFLNEAPARAGRRRLEALGIRVHVLG</sequence>
<dbReference type="Proteomes" id="UP000199093">
    <property type="component" value="Unassembled WGS sequence"/>
</dbReference>
<accession>A0A1G8U4T4</accession>
<organism evidence="1 2">
    <name type="scientific">Salipiger marinus</name>
    <dbReference type="NCBI Taxonomy" id="555512"/>
    <lineage>
        <taxon>Bacteria</taxon>
        <taxon>Pseudomonadati</taxon>
        <taxon>Pseudomonadota</taxon>
        <taxon>Alphaproteobacteria</taxon>
        <taxon>Rhodobacterales</taxon>
        <taxon>Roseobacteraceae</taxon>
        <taxon>Salipiger</taxon>
    </lineage>
</organism>